<dbReference type="Pfam" id="PF06144">
    <property type="entry name" value="DNA_pol3_delta"/>
    <property type="match status" value="1"/>
</dbReference>
<evidence type="ECO:0000259" key="6">
    <source>
        <dbReference type="Pfam" id="PF21694"/>
    </source>
</evidence>
<dbReference type="InterPro" id="IPR010372">
    <property type="entry name" value="DNA_pol3_delta_N"/>
</dbReference>
<proteinExistence type="predicted"/>
<keyword evidence="1" id="KW-0808">Transferase</keyword>
<dbReference type="Proteomes" id="UP000233419">
    <property type="component" value="Chromosome"/>
</dbReference>
<evidence type="ECO:0000256" key="4">
    <source>
        <dbReference type="ARBA" id="ARBA00022932"/>
    </source>
</evidence>
<organism evidence="7 8">
    <name type="scientific">Mesoplasma syrphidae</name>
    <dbReference type="NCBI Taxonomy" id="225999"/>
    <lineage>
        <taxon>Bacteria</taxon>
        <taxon>Bacillati</taxon>
        <taxon>Mycoplasmatota</taxon>
        <taxon>Mollicutes</taxon>
        <taxon>Entomoplasmatales</taxon>
        <taxon>Entomoplasmataceae</taxon>
        <taxon>Mesoplasma</taxon>
    </lineage>
</organism>
<dbReference type="GO" id="GO:0006261">
    <property type="term" value="P:DNA-templated DNA replication"/>
    <property type="evidence" value="ECO:0007669"/>
    <property type="project" value="TreeGrafter"/>
</dbReference>
<evidence type="ECO:0000256" key="3">
    <source>
        <dbReference type="ARBA" id="ARBA00022705"/>
    </source>
</evidence>
<dbReference type="PANTHER" id="PTHR34388:SF1">
    <property type="entry name" value="DNA POLYMERASE III SUBUNIT DELTA"/>
    <property type="match status" value="1"/>
</dbReference>
<gene>
    <name evidence="7" type="primary">holA</name>
    <name evidence="7" type="ORF">CXP39_02155</name>
</gene>
<name>A0A2K9C991_9MOLU</name>
<dbReference type="GO" id="GO:0003677">
    <property type="term" value="F:DNA binding"/>
    <property type="evidence" value="ECO:0007669"/>
    <property type="project" value="InterPro"/>
</dbReference>
<evidence type="ECO:0000313" key="8">
    <source>
        <dbReference type="Proteomes" id="UP000233419"/>
    </source>
</evidence>
<dbReference type="Pfam" id="PF21694">
    <property type="entry name" value="DNA_pol3_delta_C"/>
    <property type="match status" value="1"/>
</dbReference>
<keyword evidence="4" id="KW-0239">DNA-directed DNA polymerase</keyword>
<dbReference type="Gene3D" id="1.20.272.10">
    <property type="match status" value="1"/>
</dbReference>
<dbReference type="SUPFAM" id="SSF52540">
    <property type="entry name" value="P-loop containing nucleoside triphosphate hydrolases"/>
    <property type="match status" value="1"/>
</dbReference>
<dbReference type="GO" id="GO:0003887">
    <property type="term" value="F:DNA-directed DNA polymerase activity"/>
    <property type="evidence" value="ECO:0007669"/>
    <property type="project" value="UniProtKB-KW"/>
</dbReference>
<dbReference type="Gene3D" id="3.40.50.300">
    <property type="entry name" value="P-loop containing nucleotide triphosphate hydrolases"/>
    <property type="match status" value="1"/>
</dbReference>
<keyword evidence="8" id="KW-1185">Reference proteome</keyword>
<dbReference type="InterPro" id="IPR027417">
    <property type="entry name" value="P-loop_NTPase"/>
</dbReference>
<dbReference type="AlphaFoldDB" id="A0A2K9C991"/>
<dbReference type="InterPro" id="IPR005790">
    <property type="entry name" value="DNA_polIII_delta"/>
</dbReference>
<sequence>MNFIYSLDYFLLTKATNKLIKTINKNDEYEVLKFSLIEDDFNQIWDSINTFSLFENKKIVLVRDCWFVNEEKVTLHKSFNLEKLEAMLKNANPETILIFTLNSDKFSKKLKIAKTINQLMQVEKLELMSEQTIIKYITTFFAKANVNLDRKLATYIYQNLPNDMQVINNELNKLVNLSQPLTCEVIKNNLTRYLENDIFEISNCFIKNDIDGFLKLYKQYLLLNDDLFGLIGLIGANVSFIRDVKILRMTRKSSSEIATILNAHPYRIKLAISNNSSKISQLNDKIEVLYKIHKSILNGKFEVSVLPEYEFVKNMRQEV</sequence>
<feature type="domain" description="DNA polymerase III delta N-terminal" evidence="5">
    <location>
        <begin position="5"/>
        <end position="120"/>
    </location>
</feature>
<evidence type="ECO:0000256" key="1">
    <source>
        <dbReference type="ARBA" id="ARBA00022679"/>
    </source>
</evidence>
<dbReference type="EMBL" id="CP025257">
    <property type="protein sequence ID" value="AUF83595.1"/>
    <property type="molecule type" value="Genomic_DNA"/>
</dbReference>
<dbReference type="KEGG" id="msyr:CXP39_02155"/>
<evidence type="ECO:0000256" key="2">
    <source>
        <dbReference type="ARBA" id="ARBA00022695"/>
    </source>
</evidence>
<dbReference type="NCBIfam" id="TIGR01128">
    <property type="entry name" value="holA"/>
    <property type="match status" value="1"/>
</dbReference>
<dbReference type="PANTHER" id="PTHR34388">
    <property type="entry name" value="DNA POLYMERASE III SUBUNIT DELTA"/>
    <property type="match status" value="1"/>
</dbReference>
<evidence type="ECO:0000259" key="5">
    <source>
        <dbReference type="Pfam" id="PF06144"/>
    </source>
</evidence>
<reference evidence="7 8" key="1">
    <citation type="submission" date="2017-12" db="EMBL/GenBank/DDBJ databases">
        <title>Mesoplasma syrphidae YJS, Complete Genome.</title>
        <authorList>
            <person name="Knight T.F."/>
            <person name="Citino T."/>
            <person name="Rubinstein R."/>
            <person name="Neuschaefer Z."/>
        </authorList>
    </citation>
    <scope>NUCLEOTIDE SEQUENCE [LARGE SCALE GENOMIC DNA]</scope>
    <source>
        <strain evidence="7 8">YJS</strain>
    </source>
</reference>
<keyword evidence="3" id="KW-0235">DNA replication</keyword>
<feature type="domain" description="DNA polymerase III delta subunit-like C-terminal" evidence="6">
    <location>
        <begin position="195"/>
        <end position="305"/>
    </location>
</feature>
<keyword evidence="2" id="KW-0548">Nucleotidyltransferase</keyword>
<evidence type="ECO:0000313" key="7">
    <source>
        <dbReference type="EMBL" id="AUF83595.1"/>
    </source>
</evidence>
<accession>A0A2K9C991</accession>
<protein>
    <submittedName>
        <fullName evidence="7">DNA polymerase III subunit delta</fullName>
    </submittedName>
</protein>
<dbReference type="OrthoDB" id="400018at2"/>
<dbReference type="GO" id="GO:0009360">
    <property type="term" value="C:DNA polymerase III complex"/>
    <property type="evidence" value="ECO:0007669"/>
    <property type="project" value="InterPro"/>
</dbReference>
<dbReference type="InterPro" id="IPR048466">
    <property type="entry name" value="DNA_pol3_delta-like_C"/>
</dbReference>
<dbReference type="RefSeq" id="WP_027048057.1">
    <property type="nucleotide sequence ID" value="NZ_CP025257.1"/>
</dbReference>